<organism evidence="2 3">
    <name type="scientific">Candidatus Magasanikbacteria bacterium RIFCSPLOWO2_12_FULL_43_12</name>
    <dbReference type="NCBI Taxonomy" id="1798692"/>
    <lineage>
        <taxon>Bacteria</taxon>
        <taxon>Candidatus Magasanikiibacteriota</taxon>
    </lineage>
</organism>
<evidence type="ECO:0000313" key="3">
    <source>
        <dbReference type="Proteomes" id="UP000178347"/>
    </source>
</evidence>
<keyword evidence="1" id="KW-0472">Membrane</keyword>
<keyword evidence="1" id="KW-1133">Transmembrane helix</keyword>
<gene>
    <name evidence="2" type="ORF">A3G00_01440</name>
</gene>
<dbReference type="AlphaFoldDB" id="A0A1F6MTN0"/>
<dbReference type="Proteomes" id="UP000178347">
    <property type="component" value="Unassembled WGS sequence"/>
</dbReference>
<evidence type="ECO:0000313" key="2">
    <source>
        <dbReference type="EMBL" id="OGH74997.1"/>
    </source>
</evidence>
<dbReference type="EMBL" id="MFQN01000011">
    <property type="protein sequence ID" value="OGH74997.1"/>
    <property type="molecule type" value="Genomic_DNA"/>
</dbReference>
<evidence type="ECO:0000256" key="1">
    <source>
        <dbReference type="SAM" id="Phobius"/>
    </source>
</evidence>
<sequence>MPVKKNKKLKEKKIDKKISRKDVKMAVEKLPGLIVERARLSEQESRTETPEIEQAPEPIETRLKEPRSANRARMRHNPRQTRWLWTGVVIFCLVIFSLWGWNTYVMITDTTQGTETSKGWLPDPVKDDLRTVWQEVGAPDDQMDENETIKEKIKSDLRGLVAQIKSLPAAVATSTTTTTESL</sequence>
<protein>
    <submittedName>
        <fullName evidence="2">Uncharacterized protein</fullName>
    </submittedName>
</protein>
<comment type="caution">
    <text evidence="2">The sequence shown here is derived from an EMBL/GenBank/DDBJ whole genome shotgun (WGS) entry which is preliminary data.</text>
</comment>
<reference evidence="2 3" key="1">
    <citation type="journal article" date="2016" name="Nat. Commun.">
        <title>Thousands of microbial genomes shed light on interconnected biogeochemical processes in an aquifer system.</title>
        <authorList>
            <person name="Anantharaman K."/>
            <person name="Brown C.T."/>
            <person name="Hug L.A."/>
            <person name="Sharon I."/>
            <person name="Castelle C.J."/>
            <person name="Probst A.J."/>
            <person name="Thomas B.C."/>
            <person name="Singh A."/>
            <person name="Wilkins M.J."/>
            <person name="Karaoz U."/>
            <person name="Brodie E.L."/>
            <person name="Williams K.H."/>
            <person name="Hubbard S.S."/>
            <person name="Banfield J.F."/>
        </authorList>
    </citation>
    <scope>NUCLEOTIDE SEQUENCE [LARGE SCALE GENOMIC DNA]</scope>
</reference>
<name>A0A1F6MTN0_9BACT</name>
<keyword evidence="1" id="KW-0812">Transmembrane</keyword>
<accession>A0A1F6MTN0</accession>
<proteinExistence type="predicted"/>
<dbReference type="STRING" id="1798692.A3G00_01440"/>
<feature type="transmembrane region" description="Helical" evidence="1">
    <location>
        <begin position="83"/>
        <end position="101"/>
    </location>
</feature>